<protein>
    <recommendedName>
        <fullName evidence="8">Carbamoyltransferase</fullName>
        <ecNumber evidence="8">6.2.-.-</ecNumber>
    </recommendedName>
</protein>
<feature type="domain" description="Acylphosphatase-like" evidence="10">
    <location>
        <begin position="5"/>
        <end position="93"/>
    </location>
</feature>
<comment type="similarity">
    <text evidence="2 8">Belongs to the carbamoyltransferase HypF family.</text>
</comment>
<dbReference type="Proteomes" id="UP000288215">
    <property type="component" value="Unassembled WGS sequence"/>
</dbReference>
<dbReference type="Pfam" id="PF07503">
    <property type="entry name" value="zf-HYPF"/>
    <property type="match status" value="2"/>
</dbReference>
<dbReference type="Gene3D" id="3.90.870.50">
    <property type="match status" value="1"/>
</dbReference>
<comment type="caution">
    <text evidence="12">The sequence shown here is derived from an EMBL/GenBank/DDBJ whole genome shotgun (WGS) entry which is preliminary data.</text>
</comment>
<dbReference type="SUPFAM" id="SSF53067">
    <property type="entry name" value="Actin-like ATPase domain"/>
    <property type="match status" value="1"/>
</dbReference>
<dbReference type="InterPro" id="IPR017945">
    <property type="entry name" value="DHBP_synth_RibB-like_a/b_dom"/>
</dbReference>
<comment type="pathway">
    <text evidence="1">Protein modification; [NiFe] hydrogenase maturation.</text>
</comment>
<dbReference type="Pfam" id="PF17788">
    <property type="entry name" value="HypF_C"/>
    <property type="match status" value="1"/>
</dbReference>
<dbReference type="Pfam" id="PF00708">
    <property type="entry name" value="Acylphosphatase"/>
    <property type="match status" value="1"/>
</dbReference>
<evidence type="ECO:0000256" key="9">
    <source>
        <dbReference type="PROSITE-ProRule" id="PRU00520"/>
    </source>
</evidence>
<gene>
    <name evidence="12" type="ORF">Metus_1581</name>
</gene>
<organism evidence="12 13">
    <name type="scientific">Methanosuratincola subterraneus</name>
    <dbReference type="NCBI Taxonomy" id="2593994"/>
    <lineage>
        <taxon>Archaea</taxon>
        <taxon>Thermoproteota</taxon>
        <taxon>Methanosuratincolia</taxon>
        <taxon>Candidatus Methanomethylicales</taxon>
        <taxon>Candidatus Methanomethylicaceae</taxon>
        <taxon>Candidatus Methanosuratincola (ex Vanwonterghem et al. 2016)</taxon>
    </lineage>
</organism>
<dbReference type="GO" id="GO:0016874">
    <property type="term" value="F:ligase activity"/>
    <property type="evidence" value="ECO:0007669"/>
    <property type="project" value="UniProtKB-UniRule"/>
</dbReference>
<feature type="active site" evidence="9">
    <location>
        <position position="20"/>
    </location>
</feature>
<dbReference type="PROSITE" id="PS51163">
    <property type="entry name" value="YRDC"/>
    <property type="match status" value="1"/>
</dbReference>
<evidence type="ECO:0000313" key="12">
    <source>
        <dbReference type="EMBL" id="RWX72722.1"/>
    </source>
</evidence>
<dbReference type="InterPro" id="IPR006070">
    <property type="entry name" value="Sua5-like_dom"/>
</dbReference>
<dbReference type="GO" id="GO:0003998">
    <property type="term" value="F:acylphosphatase activity"/>
    <property type="evidence" value="ECO:0007669"/>
    <property type="project" value="UniProtKB-EC"/>
</dbReference>
<dbReference type="EC" id="6.2.-.-" evidence="8"/>
<reference evidence="12 13" key="1">
    <citation type="submission" date="2018-12" db="EMBL/GenBank/DDBJ databases">
        <title>The complete genome of the methanogenic archaea of the candidate phylum Verstraetearchaeota, obtained from the metagenome of underground thermal water.</title>
        <authorList>
            <person name="Kadnikov V.V."/>
            <person name="Mardanov A.V."/>
            <person name="Beletsky A.V."/>
            <person name="Karnachuk O.V."/>
            <person name="Ravin N.V."/>
        </authorList>
    </citation>
    <scope>NUCLEOTIDE SEQUENCE [LARGE SCALE GENOMIC DNA]</scope>
    <source>
        <strain evidence="12">Ch88</strain>
    </source>
</reference>
<evidence type="ECO:0000313" key="13">
    <source>
        <dbReference type="Proteomes" id="UP000288215"/>
    </source>
</evidence>
<dbReference type="InterPro" id="IPR004421">
    <property type="entry name" value="Carbamoyltransferase_HypF"/>
</dbReference>
<dbReference type="Gene3D" id="3.30.420.40">
    <property type="match status" value="1"/>
</dbReference>
<dbReference type="PROSITE" id="PS00150">
    <property type="entry name" value="ACYLPHOSPHATASE_1"/>
    <property type="match status" value="1"/>
</dbReference>
<comment type="catalytic activity">
    <reaction evidence="9">
        <text>an acyl phosphate + H2O = a carboxylate + phosphate + H(+)</text>
        <dbReference type="Rhea" id="RHEA:14965"/>
        <dbReference type="ChEBI" id="CHEBI:15377"/>
        <dbReference type="ChEBI" id="CHEBI:15378"/>
        <dbReference type="ChEBI" id="CHEBI:29067"/>
        <dbReference type="ChEBI" id="CHEBI:43474"/>
        <dbReference type="ChEBI" id="CHEBI:59918"/>
        <dbReference type="EC" id="3.6.1.7"/>
    </reaction>
</comment>
<keyword evidence="9" id="KW-0378">Hydrolase</keyword>
<keyword evidence="3" id="KW-0436">Ligase</keyword>
<dbReference type="InterPro" id="IPR043129">
    <property type="entry name" value="ATPase_NBD"/>
</dbReference>
<dbReference type="Gene3D" id="3.30.110.120">
    <property type="match status" value="1"/>
</dbReference>
<dbReference type="Pfam" id="PF22521">
    <property type="entry name" value="HypF_C_2"/>
    <property type="match status" value="1"/>
</dbReference>
<comment type="catalytic activity">
    <reaction evidence="7">
        <text>C-terminal L-cysteinyl-[HypE protein] + carbamoyl phosphate + ATP + H2O = C-terminal S-carboxamide-L-cysteinyl-[HypE protein] + AMP + phosphate + diphosphate + H(+)</text>
        <dbReference type="Rhea" id="RHEA:55636"/>
        <dbReference type="Rhea" id="RHEA-COMP:14247"/>
        <dbReference type="Rhea" id="RHEA-COMP:14392"/>
        <dbReference type="ChEBI" id="CHEBI:15377"/>
        <dbReference type="ChEBI" id="CHEBI:15378"/>
        <dbReference type="ChEBI" id="CHEBI:30616"/>
        <dbReference type="ChEBI" id="CHEBI:33019"/>
        <dbReference type="ChEBI" id="CHEBI:43474"/>
        <dbReference type="ChEBI" id="CHEBI:58228"/>
        <dbReference type="ChEBI" id="CHEBI:76913"/>
        <dbReference type="ChEBI" id="CHEBI:139126"/>
        <dbReference type="ChEBI" id="CHEBI:456215"/>
    </reaction>
</comment>
<feature type="domain" description="YrdC-like" evidence="11">
    <location>
        <begin position="203"/>
        <end position="389"/>
    </location>
</feature>
<keyword evidence="6" id="KW-0862">Zinc</keyword>
<dbReference type="AlphaFoldDB" id="A0A444L556"/>
<dbReference type="Pfam" id="PF01300">
    <property type="entry name" value="Sua5_yciO_yrdC"/>
    <property type="match status" value="1"/>
</dbReference>
<dbReference type="PANTHER" id="PTHR42959">
    <property type="entry name" value="CARBAMOYLTRANSFERASE"/>
    <property type="match status" value="1"/>
</dbReference>
<evidence type="ECO:0000256" key="6">
    <source>
        <dbReference type="ARBA" id="ARBA00022833"/>
    </source>
</evidence>
<dbReference type="PIRSF" id="PIRSF006256">
    <property type="entry name" value="CMPcnvr_hdrg_mat"/>
    <property type="match status" value="1"/>
</dbReference>
<dbReference type="GO" id="GO:0016743">
    <property type="term" value="F:carboxyl- or carbamoyltransferase activity"/>
    <property type="evidence" value="ECO:0007669"/>
    <property type="project" value="UniProtKB-UniRule"/>
</dbReference>
<evidence type="ECO:0000256" key="1">
    <source>
        <dbReference type="ARBA" id="ARBA00004711"/>
    </source>
</evidence>
<dbReference type="GO" id="GO:0051604">
    <property type="term" value="P:protein maturation"/>
    <property type="evidence" value="ECO:0007669"/>
    <property type="project" value="TreeGrafter"/>
</dbReference>
<dbReference type="UniPathway" id="UPA00335"/>
<sequence length="772" mass="84935">MGVRRAHLYIRGSVQGVGFRPFIYSLATSKGLCGFVSNLADAGVEVVVEGDESALKEFIEDIPKKKPSVSRIDEIEITWSEPSYDFSGFRISESQERIISVRSVIPVDLGICDLCITEIIGESRYSGYPFTSCAQCGPRFTMIRKLPYDRVNTSMGAFPFCPECLREYLDPKDRRYDAQGFACPQCGPKLTLLDASGKKVESKDPICSAAELLLEGSIVAIKGIGGFHLAVNALDESSVSELRRRRRRPKQPFAIMSLSIEKIKHFAEVGAVDAQLLLSPARPIVLMKKSDAYNLADSVAPGLNFIGVMLPYTGIHLLLLRAFQKEALVMTSANYPGRPMIIDEKTALTELNGVADYFLIHNREIVNRCDDSVIKSLGADSVFLRKSRGCSPSYLRVGWSVGNKYILGLGGELNNNASLFVKDQIITTQHIGDVDELETLDFMKNAITFIEKTYDLKKPDVIACDMNPAFLTRRYAEELSEEVGSSIIHVQHHHAHAAALMAENGIGLDERILAIVIDGAGYGLDGNSWGGEIIVAGYSDFTRVAHLEPHAMPGGDMCAYYPARMLASILSSTMSNSDVEKLLENNANKYFKHGIEELRIVLKQCKEPGALKTTSLGRFLDALSVALDVCWLRTYEGEPPMRLESLALSGNPGEIELMLEYVRENGVYVFKTGKLVNEIFDIKNRFNNKDIAFALHKCIGNSLAEVACLLAEQYGIETIGLTGGAAANILIYNSIKSKVLKNNKKFINHKNYPCGDGCVSLGQSLVASSRIL</sequence>
<feature type="active site" evidence="9">
    <location>
        <position position="38"/>
    </location>
</feature>
<dbReference type="InterPro" id="IPR055128">
    <property type="entry name" value="HypF_C_2"/>
</dbReference>
<dbReference type="GO" id="GO:0003725">
    <property type="term" value="F:double-stranded RNA binding"/>
    <property type="evidence" value="ECO:0007669"/>
    <property type="project" value="InterPro"/>
</dbReference>
<evidence type="ECO:0000259" key="11">
    <source>
        <dbReference type="PROSITE" id="PS51163"/>
    </source>
</evidence>
<evidence type="ECO:0000256" key="4">
    <source>
        <dbReference type="ARBA" id="ARBA00022723"/>
    </source>
</evidence>
<evidence type="ECO:0000256" key="5">
    <source>
        <dbReference type="ARBA" id="ARBA00022771"/>
    </source>
</evidence>
<dbReference type="PROSITE" id="PS51160">
    <property type="entry name" value="ACYLPHOSPHATASE_3"/>
    <property type="match status" value="1"/>
</dbReference>
<name>A0A444L556_METS7</name>
<keyword evidence="5" id="KW-0863">Zinc-finger</keyword>
<dbReference type="SUPFAM" id="SSF55821">
    <property type="entry name" value="YrdC/RibB"/>
    <property type="match status" value="1"/>
</dbReference>
<evidence type="ECO:0000256" key="7">
    <source>
        <dbReference type="ARBA" id="ARBA00048220"/>
    </source>
</evidence>
<dbReference type="InterPro" id="IPR036046">
    <property type="entry name" value="Acylphosphatase-like_dom_sf"/>
</dbReference>
<dbReference type="InterPro" id="IPR001792">
    <property type="entry name" value="Acylphosphatase-like_dom"/>
</dbReference>
<accession>A0A444L556</accession>
<dbReference type="NCBIfam" id="TIGR00143">
    <property type="entry name" value="hypF"/>
    <property type="match status" value="1"/>
</dbReference>
<dbReference type="GO" id="GO:0008270">
    <property type="term" value="F:zinc ion binding"/>
    <property type="evidence" value="ECO:0007669"/>
    <property type="project" value="UniProtKB-KW"/>
</dbReference>
<dbReference type="InterPro" id="IPR041440">
    <property type="entry name" value="HypF_C"/>
</dbReference>
<dbReference type="SUPFAM" id="SSF54975">
    <property type="entry name" value="Acylphosphatase/BLUF domain-like"/>
    <property type="match status" value="1"/>
</dbReference>
<evidence type="ECO:0000256" key="8">
    <source>
        <dbReference type="PIRNR" id="PIRNR006256"/>
    </source>
</evidence>
<dbReference type="PANTHER" id="PTHR42959:SF1">
    <property type="entry name" value="CARBAMOYLTRANSFERASE HYPF"/>
    <property type="match status" value="1"/>
</dbReference>
<dbReference type="Gene3D" id="3.30.420.360">
    <property type="match status" value="1"/>
</dbReference>
<proteinExistence type="inferred from homology"/>
<dbReference type="InterPro" id="IPR017968">
    <property type="entry name" value="Acylphosphatase_CS"/>
</dbReference>
<evidence type="ECO:0000259" key="10">
    <source>
        <dbReference type="PROSITE" id="PS51160"/>
    </source>
</evidence>
<evidence type="ECO:0000256" key="2">
    <source>
        <dbReference type="ARBA" id="ARBA00008097"/>
    </source>
</evidence>
<evidence type="ECO:0000256" key="3">
    <source>
        <dbReference type="ARBA" id="ARBA00022598"/>
    </source>
</evidence>
<dbReference type="InterPro" id="IPR011125">
    <property type="entry name" value="Znf_HypF"/>
</dbReference>
<dbReference type="EMBL" id="RXGA01000004">
    <property type="protein sequence ID" value="RWX72722.1"/>
    <property type="molecule type" value="Genomic_DNA"/>
</dbReference>
<keyword evidence="4" id="KW-0479">Metal-binding</keyword>
<dbReference type="InterPro" id="IPR051060">
    <property type="entry name" value="Carbamoyltrans_HypF-like"/>
</dbReference>